<feature type="compositionally biased region" description="Basic and acidic residues" evidence="1">
    <location>
        <begin position="938"/>
        <end position="953"/>
    </location>
</feature>
<dbReference type="EMBL" id="JAHWGI010000085">
    <property type="protein sequence ID" value="KAK3909222.1"/>
    <property type="molecule type" value="Genomic_DNA"/>
</dbReference>
<sequence>MAKFTIRGSSSQSRMAPALHSIILSNHAETDRIQHYFRTKKLHGSCAVSKPVLSRDVVSKLKEMLRNGSDISSNVSCVLMCLEEFSTNNQVQEPWNECYDEIAQLVEDCLLYFIDVKRNDQVKKTTNFDNLSRAFMKLCYVIYYLAEKSKDLSTELFKKCGKNLMIILISKKVEVEMRAIILQALSSLCKYAKTSEIHQTFSGLSIYMSCLAKMVINLPVETQMDAYTILHTSLVNKGDAIKMAEIWFAKWPKICKVFPECYSLNFSKGCGIFLNTIHEVKTLANRSLSSSKLASFTRNTQMGAKANNSTIHLDDPNLTISSKSTAKTAQEEIMRPQNKCIANIESNVQNATPSVTADKYMKETVSVFKTPFPPNNCRKVSTQKIKVDFSQTAGSTQDDQLTNKRGLKFSETTTVGSGLTLTKGDLKSNMLSSKKLKTLNTKSEIVVLDNPLSNAESVLSADETPRNSRKPQYQTPFYPGHRKSLSLRNRERRDSNTSAVNEKLADQTEKKTILNFEDGPNNTSKSCVGNFELKEKQRSFKTKQDSNEEEKVSKAPEELSLSNLSSEDHSSKVERWLSSLVPDDGFDNVTLQTDDEKELSDSNNKNSDNKNRFSQEWTPAKQGKDDSPLVSFSSNICVDNYRNKSMKNTTLGKRTAHLHSITNDLEIGLAPAKKTKNSSPSHSKTLWKRRLNELETRKAEEKRNSNDEYCFDASVPSAPKCKKGVPTKTCVSKKSPTTKHKGERAKSSKSKKSFQLNKENKEPIDQPCKVIGGLRSLLKKNLQAPQATVPLNAKQQDKEMESQTTNLISTKNIKFGTRAKSSEEEINQMKSHRNQFFSNDNIRIAQPATPLCRKNEKTEKKAQTTRVLHQSPNHSERKEHLTPAPLGQSDSFEDKKNGQYFSPILDDSMDKRSRKEKEEKAPLGDSGFEVTSGSDGGSRSKYEDEKADAIQKKRSSKSELIKTFLRANLKKALEANTDIASKTETTTSEMSEIQILAQKIAESAGRCISANRENCQLLRKQGSALEGCSKYMDFHTSQSEKPTASDWSYRAFKRNLKERSRKRTIEALRKALDASYSSSSSDD</sequence>
<feature type="region of interest" description="Disordered" evidence="1">
    <location>
        <begin position="538"/>
        <end position="568"/>
    </location>
</feature>
<proteinExistence type="predicted"/>
<comment type="caution">
    <text evidence="2">The sequence shown here is derived from an EMBL/GenBank/DDBJ whole genome shotgun (WGS) entry which is preliminary data.</text>
</comment>
<feature type="compositionally biased region" description="Basic and acidic residues" evidence="1">
    <location>
        <begin position="538"/>
        <end position="557"/>
    </location>
</feature>
<feature type="region of interest" description="Disordered" evidence="1">
    <location>
        <begin position="850"/>
        <end position="953"/>
    </location>
</feature>
<feature type="region of interest" description="Disordered" evidence="1">
    <location>
        <begin position="669"/>
        <end position="688"/>
    </location>
</feature>
<evidence type="ECO:0000313" key="2">
    <source>
        <dbReference type="EMBL" id="KAK3909222.1"/>
    </source>
</evidence>
<evidence type="ECO:0000313" key="3">
    <source>
        <dbReference type="Proteomes" id="UP001219518"/>
    </source>
</evidence>
<keyword evidence="3" id="KW-1185">Reference proteome</keyword>
<gene>
    <name evidence="2" type="ORF">KUF71_003821</name>
</gene>
<feature type="compositionally biased region" description="Basic and acidic residues" evidence="1">
    <location>
        <begin position="908"/>
        <end position="922"/>
    </location>
</feature>
<feature type="region of interest" description="Disordered" evidence="1">
    <location>
        <begin position="457"/>
        <end position="482"/>
    </location>
</feature>
<protein>
    <submittedName>
        <fullName evidence="2">Transposase y4uI</fullName>
    </submittedName>
</protein>
<reference evidence="2" key="2">
    <citation type="journal article" date="2023" name="BMC Genomics">
        <title>Pest status, molecular evolution, and epigenetic factors derived from the genome assembly of Frankliniella fusca, a thysanopteran phytovirus vector.</title>
        <authorList>
            <person name="Catto M.A."/>
            <person name="Labadie P.E."/>
            <person name="Jacobson A.L."/>
            <person name="Kennedy G.G."/>
            <person name="Srinivasan R."/>
            <person name="Hunt B.G."/>
        </authorList>
    </citation>
    <scope>NUCLEOTIDE SEQUENCE</scope>
    <source>
        <strain evidence="2">PL_HMW_Pooled</strain>
    </source>
</reference>
<feature type="compositionally biased region" description="Basic residues" evidence="1">
    <location>
        <begin position="736"/>
        <end position="752"/>
    </location>
</feature>
<feature type="region of interest" description="Disordered" evidence="1">
    <location>
        <begin position="722"/>
        <end position="761"/>
    </location>
</feature>
<accession>A0AAE1GU16</accession>
<reference evidence="2" key="1">
    <citation type="submission" date="2021-07" db="EMBL/GenBank/DDBJ databases">
        <authorList>
            <person name="Catto M.A."/>
            <person name="Jacobson A."/>
            <person name="Kennedy G."/>
            <person name="Labadie P."/>
            <person name="Hunt B.G."/>
            <person name="Srinivasan R."/>
        </authorList>
    </citation>
    <scope>NUCLEOTIDE SEQUENCE</scope>
    <source>
        <strain evidence="2">PL_HMW_Pooled</strain>
        <tissue evidence="2">Head</tissue>
    </source>
</reference>
<dbReference type="AlphaFoldDB" id="A0AAE1GU16"/>
<feature type="compositionally biased region" description="Basic and acidic residues" evidence="1">
    <location>
        <begin position="853"/>
        <end position="862"/>
    </location>
</feature>
<evidence type="ECO:0000256" key="1">
    <source>
        <dbReference type="SAM" id="MobiDB-lite"/>
    </source>
</evidence>
<organism evidence="2 3">
    <name type="scientific">Frankliniella fusca</name>
    <dbReference type="NCBI Taxonomy" id="407009"/>
    <lineage>
        <taxon>Eukaryota</taxon>
        <taxon>Metazoa</taxon>
        <taxon>Ecdysozoa</taxon>
        <taxon>Arthropoda</taxon>
        <taxon>Hexapoda</taxon>
        <taxon>Insecta</taxon>
        <taxon>Pterygota</taxon>
        <taxon>Neoptera</taxon>
        <taxon>Paraneoptera</taxon>
        <taxon>Thysanoptera</taxon>
        <taxon>Terebrantia</taxon>
        <taxon>Thripoidea</taxon>
        <taxon>Thripidae</taxon>
        <taxon>Frankliniella</taxon>
    </lineage>
</organism>
<feature type="region of interest" description="Disordered" evidence="1">
    <location>
        <begin position="584"/>
        <end position="629"/>
    </location>
</feature>
<dbReference type="Proteomes" id="UP001219518">
    <property type="component" value="Unassembled WGS sequence"/>
</dbReference>
<feature type="compositionally biased region" description="Polar residues" evidence="1">
    <location>
        <begin position="864"/>
        <end position="873"/>
    </location>
</feature>
<name>A0AAE1GU16_9NEOP</name>